<dbReference type="InterPro" id="IPR029052">
    <property type="entry name" value="Metallo-depent_PP-like"/>
</dbReference>
<dbReference type="InterPro" id="IPR038607">
    <property type="entry name" value="PhoD-like_sf"/>
</dbReference>
<comment type="caution">
    <text evidence="2">The sequence shown here is derived from an EMBL/GenBank/DDBJ whole genome shotgun (WGS) entry which is preliminary data.</text>
</comment>
<organism evidence="2 3">
    <name type="scientific">Aeoliella straminimaris</name>
    <dbReference type="NCBI Taxonomy" id="2954799"/>
    <lineage>
        <taxon>Bacteria</taxon>
        <taxon>Pseudomonadati</taxon>
        <taxon>Planctomycetota</taxon>
        <taxon>Planctomycetia</taxon>
        <taxon>Pirellulales</taxon>
        <taxon>Lacipirellulaceae</taxon>
        <taxon>Aeoliella</taxon>
    </lineage>
</organism>
<dbReference type="PROSITE" id="PS51318">
    <property type="entry name" value="TAT"/>
    <property type="match status" value="1"/>
</dbReference>
<evidence type="ECO:0000259" key="1">
    <source>
        <dbReference type="Pfam" id="PF09423"/>
    </source>
</evidence>
<evidence type="ECO:0000313" key="2">
    <source>
        <dbReference type="EMBL" id="MCO6046045.1"/>
    </source>
</evidence>
<gene>
    <name evidence="2" type="ORF">NG895_19265</name>
</gene>
<dbReference type="Gene3D" id="3.60.21.70">
    <property type="entry name" value="PhoD-like phosphatase"/>
    <property type="match status" value="1"/>
</dbReference>
<dbReference type="InterPro" id="IPR052900">
    <property type="entry name" value="Phospholipid_Metab_Enz"/>
</dbReference>
<dbReference type="InterPro" id="IPR018946">
    <property type="entry name" value="PhoD-like_MPP"/>
</dbReference>
<keyword evidence="3" id="KW-1185">Reference proteome</keyword>
<proteinExistence type="predicted"/>
<dbReference type="RefSeq" id="WP_252854161.1">
    <property type="nucleotide sequence ID" value="NZ_JAMXLR010000065.1"/>
</dbReference>
<name>A0A9X2JHH1_9BACT</name>
<reference evidence="2" key="1">
    <citation type="submission" date="2022-06" db="EMBL/GenBank/DDBJ databases">
        <title>Aeoliella straminimaris, a novel planctomycete from sediments.</title>
        <authorList>
            <person name="Vitorino I.R."/>
            <person name="Lage O.M."/>
        </authorList>
    </citation>
    <scope>NUCLEOTIDE SEQUENCE</scope>
    <source>
        <strain evidence="2">ICT_H6.2</strain>
    </source>
</reference>
<dbReference type="AlphaFoldDB" id="A0A9X2JHH1"/>
<feature type="domain" description="PhoD-like phosphatase metallophosphatase" evidence="1">
    <location>
        <begin position="357"/>
        <end position="656"/>
    </location>
</feature>
<dbReference type="SUPFAM" id="SSF56300">
    <property type="entry name" value="Metallo-dependent phosphatases"/>
    <property type="match status" value="1"/>
</dbReference>
<dbReference type="PANTHER" id="PTHR43606">
    <property type="entry name" value="PHOSPHATASE, PUTATIVE (AFU_ORTHOLOGUE AFUA_6G08710)-RELATED"/>
    <property type="match status" value="1"/>
</dbReference>
<dbReference type="InterPro" id="IPR006311">
    <property type="entry name" value="TAT_signal"/>
</dbReference>
<protein>
    <submittedName>
        <fullName evidence="2">Alkaline phosphatase D family protein</fullName>
    </submittedName>
</protein>
<dbReference type="PANTHER" id="PTHR43606:SF2">
    <property type="entry name" value="ALKALINE PHOSPHATASE FAMILY PROTEIN (AFU_ORTHOLOGUE AFUA_5G03860)"/>
    <property type="match status" value="1"/>
</dbReference>
<dbReference type="Proteomes" id="UP001155241">
    <property type="component" value="Unassembled WGS sequence"/>
</dbReference>
<accession>A0A9X2JHH1</accession>
<dbReference type="EMBL" id="JAMXLR010000065">
    <property type="protein sequence ID" value="MCO6046045.1"/>
    <property type="molecule type" value="Genomic_DNA"/>
</dbReference>
<sequence>MTSFSRRSALKVLGTVAASSSVRVSATVRVDDRVAEASGRCSWGKTHDRVWLGAAYWANPMEDWRVADGGIECSARGGDRNVHLLTHQFTNPEGKLRMAVQVKELDAGPKPSGAGFRVGIRSDLNEVKSNSFAKGGIPCGVVGEELVIGQSKSKLAAGTDTSDLKLVLTGEPSGRKYHLTLTAFDNDNKQVGSVERTVAGDRLLGNVAVVSNFDAATGPKQGSLYRFENWEATGDAFTVSHEHRFGPLLWSMYTLNDSRTADGFILKFTALTGPLGEGDNQTVELSCMQQNEWVDHQATLDTDAWTATFKIPGWDASVDTPYKLSYRERHTDGSQTILTRGGTIRANPSGRPLRLGALTCQNDYAFPYAPVAENVAKLDPDMLYFSGDQLYENHGGYGIVRRPADRAMLNYLRKYYQFGWAFGEVMRDRPTVVIPDDHDVFQGNIWGEGGAPMGRGSASDTGGYAQPARMVNVVHRTCTSHHPDAWDPKPCQQDISVYYTDLVYGDVGFAILADRQWKSAPTRVDTGPGRADHITSGDIDPKQLDGPELVLLGERQEEFLEQWAKNWDGHRLKVVFSQTVFAGVATHHGAYNGFLYGDLDCGGWPHTARNRAIELMKPGMPLHINGDQHLTTMVQYGVDEQRDGPWSFCTPAIAVGYPRWWRPDEMEMPHEHRPQHGLPNTGEFVDAFGNLAYVYAVGNPEVGRKRNRYELAHQKGSGFGLVTIDTQAKTYKCESFKFLIDATDGNADNQFPGWPVVIHQRENGGENVIA</sequence>
<dbReference type="Pfam" id="PF09423">
    <property type="entry name" value="PhoD"/>
    <property type="match status" value="1"/>
</dbReference>
<evidence type="ECO:0000313" key="3">
    <source>
        <dbReference type="Proteomes" id="UP001155241"/>
    </source>
</evidence>